<evidence type="ECO:0000256" key="8">
    <source>
        <dbReference type="ARBA" id="ARBA00022801"/>
    </source>
</evidence>
<sequence length="537" mass="60373">MSAEQLAVDLSEYELKKKDLIALDRALRLDSNIPNGALSALEKEADSVIRDLRAEEAVSIWAAEHSSIPHPFPGMEFLTGRSIILQTKLFQIMKKMPKGALLHAHLDATVDASYLLSLALKEPAIYVRANQTLTSNTFHTVLPEFKALTAELRTNDSKSLTDALYVANSWVPIQTARDNFDPSLGGPEAFDKWVLGAMTINPSEAYGTHNTVTKIWQKFGSTFIVAGGIIHYMPIYTQYIREFILSSIEDGISYVEPRVNFWFKTYVSESGNDDVTHRDFLIAFERIVNEIKAEMAAQGRHDEFVGAKIIYTSLKFIEPEDLVWYLRDCIELKKEFPHLIAGFDLVGDENELYPLKHYLKQLLEFRHLQKEAGVDIPFVFHAGETLGDGTEADMNLYDAILLGTKRIGHGFSLVKHPELMKICRERNIALEVCPISNEILRLTSSMPMHPLPILINNGIGVALCSDDPAVFGNMGLSFDFFQVIAASEVTGIIQLGAMARDSISHSLLEPEQKELAIEKWTRRWEQFLQAVVNDSKK</sequence>
<dbReference type="GO" id="GO:0004000">
    <property type="term" value="F:adenosine deaminase activity"/>
    <property type="evidence" value="ECO:0007669"/>
    <property type="project" value="InterPro"/>
</dbReference>
<comment type="cofactor">
    <cofactor evidence="1">
        <name>Zn(2+)</name>
        <dbReference type="ChEBI" id="CHEBI:29105"/>
    </cofactor>
</comment>
<evidence type="ECO:0000256" key="3">
    <source>
        <dbReference type="ARBA" id="ARBA00006083"/>
    </source>
</evidence>
<proteinExistence type="inferred from homology"/>
<dbReference type="PANTHER" id="PTHR11409">
    <property type="entry name" value="ADENOSINE DEAMINASE"/>
    <property type="match status" value="1"/>
</dbReference>
<dbReference type="EMBL" id="AB715331">
    <property type="protein sequence ID" value="BAN05623.1"/>
    <property type="molecule type" value="Genomic_DNA"/>
</dbReference>
<dbReference type="InterPro" id="IPR006331">
    <property type="entry name" value="ADGF"/>
</dbReference>
<dbReference type="InterPro" id="IPR032466">
    <property type="entry name" value="Metal_Hydrolase"/>
</dbReference>
<dbReference type="PANTHER" id="PTHR11409:SF39">
    <property type="entry name" value="ADENOSINE DEAMINASE 2"/>
    <property type="match status" value="1"/>
</dbReference>
<keyword evidence="7" id="KW-0732">Signal</keyword>
<keyword evidence="5" id="KW-0964">Secreted</keyword>
<comment type="subcellular location">
    <subcellularLocation>
        <location evidence="2">Secreted</location>
    </subcellularLocation>
</comment>
<gene>
    <name evidence="11" type="primary">Fv-ada</name>
</gene>
<dbReference type="AlphaFoldDB" id="M5AA58"/>
<dbReference type="Pfam" id="PF00962">
    <property type="entry name" value="A_deaminase"/>
    <property type="match status" value="1"/>
</dbReference>
<evidence type="ECO:0000256" key="2">
    <source>
        <dbReference type="ARBA" id="ARBA00004613"/>
    </source>
</evidence>
<evidence type="ECO:0000256" key="5">
    <source>
        <dbReference type="ARBA" id="ARBA00022525"/>
    </source>
</evidence>
<keyword evidence="6" id="KW-0479">Metal-binding</keyword>
<keyword evidence="8" id="KW-0378">Hydrolase</keyword>
<dbReference type="GO" id="GO:0006154">
    <property type="term" value="P:adenosine catabolic process"/>
    <property type="evidence" value="ECO:0007669"/>
    <property type="project" value="InterPro"/>
</dbReference>
<dbReference type="InterPro" id="IPR006330">
    <property type="entry name" value="Ado/ade_deaminase"/>
</dbReference>
<dbReference type="GO" id="GO:0005615">
    <property type="term" value="C:extracellular space"/>
    <property type="evidence" value="ECO:0007669"/>
    <property type="project" value="InterPro"/>
</dbReference>
<evidence type="ECO:0000256" key="7">
    <source>
        <dbReference type="ARBA" id="ARBA00022729"/>
    </source>
</evidence>
<dbReference type="GO" id="GO:0046103">
    <property type="term" value="P:inosine biosynthetic process"/>
    <property type="evidence" value="ECO:0007669"/>
    <property type="project" value="TreeGrafter"/>
</dbReference>
<evidence type="ECO:0000256" key="9">
    <source>
        <dbReference type="ARBA" id="ARBA00047764"/>
    </source>
</evidence>
<dbReference type="InterPro" id="IPR001365">
    <property type="entry name" value="A_deaminase_dom"/>
</dbReference>
<evidence type="ECO:0000256" key="1">
    <source>
        <dbReference type="ARBA" id="ARBA00001947"/>
    </source>
</evidence>
<evidence type="ECO:0000256" key="6">
    <source>
        <dbReference type="ARBA" id="ARBA00022723"/>
    </source>
</evidence>
<dbReference type="EC" id="3.5.4.4" evidence="4"/>
<dbReference type="GO" id="GO:0046872">
    <property type="term" value="F:metal ion binding"/>
    <property type="evidence" value="ECO:0007669"/>
    <property type="project" value="UniProtKB-KW"/>
</dbReference>
<accession>M5AA58</accession>
<reference evidence="11" key="1">
    <citation type="journal article" date="2013" name="J. Biosci. Bioeng.">
        <title>Characterization of a gene coding for a putative adenosine deaminase-related growth factor by RNA interference in the Basidiomycete Flammulina velutipes.</title>
        <authorList>
            <person name="Sekiya S."/>
            <person name="Yamada M."/>
            <person name="Shibata K."/>
            <person name="Okuhara T."/>
            <person name="Yoshida M."/>
            <person name="Inatomi S."/>
            <person name="Taguchi G."/>
            <person name="Shimosaka M."/>
        </authorList>
    </citation>
    <scope>NUCLEOTIDE SEQUENCE</scope>
    <source>
        <strain evidence="11">MH092086</strain>
    </source>
</reference>
<name>M5AA58_FLAVE</name>
<dbReference type="NCBIfam" id="TIGR01431">
    <property type="entry name" value="adm_rel"/>
    <property type="match status" value="1"/>
</dbReference>
<comment type="catalytic activity">
    <reaction evidence="9">
        <text>adenosine + H2O + H(+) = inosine + NH4(+)</text>
        <dbReference type="Rhea" id="RHEA:24408"/>
        <dbReference type="ChEBI" id="CHEBI:15377"/>
        <dbReference type="ChEBI" id="CHEBI:15378"/>
        <dbReference type="ChEBI" id="CHEBI:16335"/>
        <dbReference type="ChEBI" id="CHEBI:17596"/>
        <dbReference type="ChEBI" id="CHEBI:28938"/>
        <dbReference type="EC" id="3.5.4.4"/>
    </reaction>
</comment>
<dbReference type="SUPFAM" id="SSF51556">
    <property type="entry name" value="Metallo-dependent hydrolases"/>
    <property type="match status" value="1"/>
</dbReference>
<feature type="domain" description="Adenosine deaminase" evidence="10">
    <location>
        <begin position="214"/>
        <end position="515"/>
    </location>
</feature>
<dbReference type="Gene3D" id="3.20.20.140">
    <property type="entry name" value="Metal-dependent hydrolases"/>
    <property type="match status" value="1"/>
</dbReference>
<evidence type="ECO:0000259" key="10">
    <source>
        <dbReference type="Pfam" id="PF00962"/>
    </source>
</evidence>
<organism evidence="11">
    <name type="scientific">Flammulina velutipes</name>
    <name type="common">Agaricus velutipes</name>
    <dbReference type="NCBI Taxonomy" id="38945"/>
    <lineage>
        <taxon>Eukaryota</taxon>
        <taxon>Fungi</taxon>
        <taxon>Dikarya</taxon>
        <taxon>Basidiomycota</taxon>
        <taxon>Agaricomycotina</taxon>
        <taxon>Agaricomycetes</taxon>
        <taxon>Agaricomycetidae</taxon>
        <taxon>Agaricales</taxon>
        <taxon>Marasmiineae</taxon>
        <taxon>Physalacriaceae</taxon>
        <taxon>Flammulina</taxon>
    </lineage>
</organism>
<evidence type="ECO:0000313" key="11">
    <source>
        <dbReference type="EMBL" id="BAN05623.1"/>
    </source>
</evidence>
<comment type="similarity">
    <text evidence="3">Belongs to the metallo-dependent hydrolases superfamily. Adenosine and AMP deaminases family. ADGF subfamily.</text>
</comment>
<protein>
    <recommendedName>
        <fullName evidence="4">adenosine deaminase</fullName>
        <ecNumber evidence="4">3.5.4.4</ecNumber>
    </recommendedName>
</protein>
<dbReference type="FunFam" id="3.20.20.140:FF:000017">
    <property type="entry name" value="Adenosine deaminase 2"/>
    <property type="match status" value="1"/>
</dbReference>
<evidence type="ECO:0000256" key="4">
    <source>
        <dbReference type="ARBA" id="ARBA00012784"/>
    </source>
</evidence>